<keyword evidence="4" id="KW-0067">ATP-binding</keyword>
<gene>
    <name evidence="5" type="ORF">GGQ67_003080</name>
</gene>
<evidence type="ECO:0000313" key="6">
    <source>
        <dbReference type="Proteomes" id="UP000582090"/>
    </source>
</evidence>
<dbReference type="InterPro" id="IPR050319">
    <property type="entry name" value="ABC_transp_ATP-bind"/>
</dbReference>
<dbReference type="SUPFAM" id="SSF52540">
    <property type="entry name" value="P-loop containing nucleoside triphosphate hydrolases"/>
    <property type="match status" value="1"/>
</dbReference>
<proteinExistence type="inferred from homology"/>
<dbReference type="PANTHER" id="PTHR43776">
    <property type="entry name" value="TRANSPORT ATP-BINDING PROTEIN"/>
    <property type="match status" value="1"/>
</dbReference>
<sequence>MQQELGLTYFFVRHDLGVIRYICDEVAVIYRGKLVESGPVEDIFERPTNELHACFWRRCRSRSGPLTIPAKVTA</sequence>
<dbReference type="GO" id="GO:0005524">
    <property type="term" value="F:ATP binding"/>
    <property type="evidence" value="ECO:0007669"/>
    <property type="project" value="UniProtKB-KW"/>
</dbReference>
<dbReference type="RefSeq" id="WP_246400193.1">
    <property type="nucleotide sequence ID" value="NZ_JACIDW010000009.1"/>
</dbReference>
<evidence type="ECO:0000256" key="4">
    <source>
        <dbReference type="ARBA" id="ARBA00022840"/>
    </source>
</evidence>
<evidence type="ECO:0000256" key="3">
    <source>
        <dbReference type="ARBA" id="ARBA00022741"/>
    </source>
</evidence>
<dbReference type="Gene3D" id="3.40.50.300">
    <property type="entry name" value="P-loop containing nucleotide triphosphate hydrolases"/>
    <property type="match status" value="1"/>
</dbReference>
<keyword evidence="3" id="KW-0547">Nucleotide-binding</keyword>
<evidence type="ECO:0000256" key="1">
    <source>
        <dbReference type="ARBA" id="ARBA00005417"/>
    </source>
</evidence>
<dbReference type="InterPro" id="IPR027417">
    <property type="entry name" value="P-loop_NTPase"/>
</dbReference>
<comment type="caution">
    <text evidence="5">The sequence shown here is derived from an EMBL/GenBank/DDBJ whole genome shotgun (WGS) entry which is preliminary data.</text>
</comment>
<organism evidence="5 6">
    <name type="scientific">Rhizobium metallidurans</name>
    <dbReference type="NCBI Taxonomy" id="1265931"/>
    <lineage>
        <taxon>Bacteria</taxon>
        <taxon>Pseudomonadati</taxon>
        <taxon>Pseudomonadota</taxon>
        <taxon>Alphaproteobacteria</taxon>
        <taxon>Hyphomicrobiales</taxon>
        <taxon>Rhizobiaceae</taxon>
        <taxon>Rhizobium/Agrobacterium group</taxon>
        <taxon>Rhizobium</taxon>
    </lineage>
</organism>
<dbReference type="PANTHER" id="PTHR43776:SF7">
    <property type="entry name" value="D,D-DIPEPTIDE TRANSPORT ATP-BINDING PROTEIN DDPF-RELATED"/>
    <property type="match status" value="1"/>
</dbReference>
<protein>
    <submittedName>
        <fullName evidence="5">ABC-type glutathione transport system ATPase component</fullName>
    </submittedName>
</protein>
<evidence type="ECO:0000313" key="5">
    <source>
        <dbReference type="EMBL" id="MBB3965407.1"/>
    </source>
</evidence>
<keyword evidence="2" id="KW-0813">Transport</keyword>
<name>A0A7W6CUZ4_9HYPH</name>
<keyword evidence="6" id="KW-1185">Reference proteome</keyword>
<accession>A0A7W6CUZ4</accession>
<dbReference type="EMBL" id="JACIDW010000009">
    <property type="protein sequence ID" value="MBB3965407.1"/>
    <property type="molecule type" value="Genomic_DNA"/>
</dbReference>
<evidence type="ECO:0000256" key="2">
    <source>
        <dbReference type="ARBA" id="ARBA00022448"/>
    </source>
</evidence>
<comment type="similarity">
    <text evidence="1">Belongs to the ABC transporter superfamily.</text>
</comment>
<dbReference type="AlphaFoldDB" id="A0A7W6CUZ4"/>
<dbReference type="Proteomes" id="UP000582090">
    <property type="component" value="Unassembled WGS sequence"/>
</dbReference>
<reference evidence="5 6" key="1">
    <citation type="submission" date="2020-08" db="EMBL/GenBank/DDBJ databases">
        <title>Genomic Encyclopedia of Type Strains, Phase IV (KMG-IV): sequencing the most valuable type-strain genomes for metagenomic binning, comparative biology and taxonomic classification.</title>
        <authorList>
            <person name="Goeker M."/>
        </authorList>
    </citation>
    <scope>NUCLEOTIDE SEQUENCE [LARGE SCALE GENOMIC DNA]</scope>
    <source>
        <strain evidence="5 6">DSM 26575</strain>
    </source>
</reference>